<dbReference type="EMBL" id="FUFT01000002">
    <property type="protein sequence ID" value="SJL82788.1"/>
    <property type="molecule type" value="Genomic_DNA"/>
</dbReference>
<dbReference type="InterPro" id="IPR000045">
    <property type="entry name" value="Prepilin_IV_endopep_pep"/>
</dbReference>
<dbReference type="Gene3D" id="1.20.120.1220">
    <property type="match status" value="1"/>
</dbReference>
<dbReference type="Proteomes" id="UP000189475">
    <property type="component" value="Unassembled WGS sequence"/>
</dbReference>
<protein>
    <submittedName>
        <fullName evidence="3">Type IV leader peptidase family protein</fullName>
    </submittedName>
</protein>
<dbReference type="Pfam" id="PF01478">
    <property type="entry name" value="Peptidase_A24"/>
    <property type="match status" value="1"/>
</dbReference>
<organism evidence="3 4">
    <name type="scientific">Vibrio palustris</name>
    <dbReference type="NCBI Taxonomy" id="1918946"/>
    <lineage>
        <taxon>Bacteria</taxon>
        <taxon>Pseudomonadati</taxon>
        <taxon>Pseudomonadota</taxon>
        <taxon>Gammaproteobacteria</taxon>
        <taxon>Vibrionales</taxon>
        <taxon>Vibrionaceae</taxon>
        <taxon>Vibrio</taxon>
    </lineage>
</organism>
<accession>A0A1R4B1J4</accession>
<name>A0A1R4B1J4_9VIBR</name>
<feature type="transmembrane region" description="Helical" evidence="1">
    <location>
        <begin position="58"/>
        <end position="80"/>
    </location>
</feature>
<feature type="transmembrane region" description="Helical" evidence="1">
    <location>
        <begin position="92"/>
        <end position="116"/>
    </location>
</feature>
<sequence>MLPILGGGFYMLPLILIKVLYTDIRYREIRNIDVLLILLSILMVRYAHISHLPYKITLLVLFIGIVLWHCGFCGAGDIKLITVLTLGVDEQWFLLCLVSTLLLGGVLAIALCLWGRLSSNGAPYTKGVPYGVPIVVSFGFGIVLTLLPS</sequence>
<reference evidence="3 4" key="1">
    <citation type="submission" date="2017-02" db="EMBL/GenBank/DDBJ databases">
        <authorList>
            <person name="Peterson S.W."/>
        </authorList>
    </citation>
    <scope>NUCLEOTIDE SEQUENCE [LARGE SCALE GENOMIC DNA]</scope>
    <source>
        <strain evidence="3 4">CECT 9027</strain>
    </source>
</reference>
<dbReference type="STRING" id="1918946.VPAL9027_00728"/>
<feature type="transmembrane region" description="Helical" evidence="1">
    <location>
        <begin position="6"/>
        <end position="22"/>
    </location>
</feature>
<keyword evidence="4" id="KW-1185">Reference proteome</keyword>
<gene>
    <name evidence="3" type="ORF">VPAL9027_00728</name>
</gene>
<proteinExistence type="predicted"/>
<feature type="transmembrane region" description="Helical" evidence="1">
    <location>
        <begin position="128"/>
        <end position="147"/>
    </location>
</feature>
<evidence type="ECO:0000256" key="1">
    <source>
        <dbReference type="SAM" id="Phobius"/>
    </source>
</evidence>
<keyword evidence="1" id="KW-0812">Transmembrane</keyword>
<dbReference type="GO" id="GO:0004190">
    <property type="term" value="F:aspartic-type endopeptidase activity"/>
    <property type="evidence" value="ECO:0007669"/>
    <property type="project" value="InterPro"/>
</dbReference>
<keyword evidence="1" id="KW-1133">Transmembrane helix</keyword>
<feature type="domain" description="Prepilin type IV endopeptidase peptidase" evidence="2">
    <location>
        <begin position="11"/>
        <end position="109"/>
    </location>
</feature>
<keyword evidence="1" id="KW-0472">Membrane</keyword>
<evidence type="ECO:0000313" key="4">
    <source>
        <dbReference type="Proteomes" id="UP000189475"/>
    </source>
</evidence>
<dbReference type="GO" id="GO:0016020">
    <property type="term" value="C:membrane"/>
    <property type="evidence" value="ECO:0007669"/>
    <property type="project" value="InterPro"/>
</dbReference>
<dbReference type="AlphaFoldDB" id="A0A1R4B1J4"/>
<evidence type="ECO:0000313" key="3">
    <source>
        <dbReference type="EMBL" id="SJL82788.1"/>
    </source>
</evidence>
<evidence type="ECO:0000259" key="2">
    <source>
        <dbReference type="Pfam" id="PF01478"/>
    </source>
</evidence>